<accession>A0ABU1V708</accession>
<evidence type="ECO:0000256" key="11">
    <source>
        <dbReference type="SAM" id="Phobius"/>
    </source>
</evidence>
<dbReference type="InterPro" id="IPR004358">
    <property type="entry name" value="Sig_transdc_His_kin-like_C"/>
</dbReference>
<dbReference type="Gene3D" id="3.30.565.10">
    <property type="entry name" value="Histidine kinase-like ATPase, C-terminal domain"/>
    <property type="match status" value="1"/>
</dbReference>
<comment type="subcellular location">
    <subcellularLocation>
        <location evidence="2">Membrane</location>
    </subcellularLocation>
</comment>
<keyword evidence="5" id="KW-0808">Transferase</keyword>
<evidence type="ECO:0000259" key="13">
    <source>
        <dbReference type="PROSITE" id="PS50885"/>
    </source>
</evidence>
<dbReference type="CDD" id="cd00082">
    <property type="entry name" value="HisKA"/>
    <property type="match status" value="1"/>
</dbReference>
<dbReference type="InterPro" id="IPR036097">
    <property type="entry name" value="HisK_dim/P_sf"/>
</dbReference>
<gene>
    <name evidence="14" type="ORF">J2X09_000944</name>
</gene>
<dbReference type="Pfam" id="PF02518">
    <property type="entry name" value="HATPase_c"/>
    <property type="match status" value="1"/>
</dbReference>
<dbReference type="Proteomes" id="UP001265550">
    <property type="component" value="Unassembled WGS sequence"/>
</dbReference>
<evidence type="ECO:0000313" key="15">
    <source>
        <dbReference type="Proteomes" id="UP001265550"/>
    </source>
</evidence>
<dbReference type="SMART" id="SM00388">
    <property type="entry name" value="HisKA"/>
    <property type="match status" value="1"/>
</dbReference>
<keyword evidence="4" id="KW-0597">Phosphoprotein</keyword>
<dbReference type="InterPro" id="IPR050428">
    <property type="entry name" value="TCS_sensor_his_kinase"/>
</dbReference>
<keyword evidence="6 11" id="KW-0812">Transmembrane</keyword>
<dbReference type="PRINTS" id="PR00344">
    <property type="entry name" value="BCTRLSENSOR"/>
</dbReference>
<comment type="catalytic activity">
    <reaction evidence="1">
        <text>ATP + protein L-histidine = ADP + protein N-phospho-L-histidine.</text>
        <dbReference type="EC" id="2.7.13.3"/>
    </reaction>
</comment>
<dbReference type="PANTHER" id="PTHR45436:SF8">
    <property type="entry name" value="HISTIDINE KINASE"/>
    <property type="match status" value="1"/>
</dbReference>
<dbReference type="InterPro" id="IPR036890">
    <property type="entry name" value="HATPase_C_sf"/>
</dbReference>
<evidence type="ECO:0000256" key="10">
    <source>
        <dbReference type="ARBA" id="ARBA00023136"/>
    </source>
</evidence>
<dbReference type="SUPFAM" id="SSF55874">
    <property type="entry name" value="ATPase domain of HSP90 chaperone/DNA topoisomerase II/histidine kinase"/>
    <property type="match status" value="1"/>
</dbReference>
<evidence type="ECO:0000256" key="9">
    <source>
        <dbReference type="ARBA" id="ARBA00023012"/>
    </source>
</evidence>
<keyword evidence="15" id="KW-1185">Reference proteome</keyword>
<dbReference type="SMART" id="SM00304">
    <property type="entry name" value="HAMP"/>
    <property type="match status" value="1"/>
</dbReference>
<dbReference type="PANTHER" id="PTHR45436">
    <property type="entry name" value="SENSOR HISTIDINE KINASE YKOH"/>
    <property type="match status" value="1"/>
</dbReference>
<evidence type="ECO:0000256" key="4">
    <source>
        <dbReference type="ARBA" id="ARBA00022553"/>
    </source>
</evidence>
<comment type="caution">
    <text evidence="14">The sequence shown here is derived from an EMBL/GenBank/DDBJ whole genome shotgun (WGS) entry which is preliminary data.</text>
</comment>
<dbReference type="Gene3D" id="1.10.287.130">
    <property type="match status" value="1"/>
</dbReference>
<reference evidence="14 15" key="1">
    <citation type="submission" date="2023-07" db="EMBL/GenBank/DDBJ databases">
        <title>Sorghum-associated microbial communities from plants grown in Nebraska, USA.</title>
        <authorList>
            <person name="Schachtman D."/>
        </authorList>
    </citation>
    <scope>NUCLEOTIDE SEQUENCE [LARGE SCALE GENOMIC DNA]</scope>
    <source>
        <strain evidence="14 15">BE240</strain>
    </source>
</reference>
<dbReference type="InterPro" id="IPR003594">
    <property type="entry name" value="HATPase_dom"/>
</dbReference>
<evidence type="ECO:0000256" key="6">
    <source>
        <dbReference type="ARBA" id="ARBA00022692"/>
    </source>
</evidence>
<dbReference type="GO" id="GO:0016301">
    <property type="term" value="F:kinase activity"/>
    <property type="evidence" value="ECO:0007669"/>
    <property type="project" value="UniProtKB-KW"/>
</dbReference>
<feature type="transmembrane region" description="Helical" evidence="11">
    <location>
        <begin position="157"/>
        <end position="180"/>
    </location>
</feature>
<dbReference type="EMBL" id="JAVDWE010000002">
    <property type="protein sequence ID" value="MDR7093212.1"/>
    <property type="molecule type" value="Genomic_DNA"/>
</dbReference>
<dbReference type="InterPro" id="IPR005467">
    <property type="entry name" value="His_kinase_dom"/>
</dbReference>
<evidence type="ECO:0000256" key="8">
    <source>
        <dbReference type="ARBA" id="ARBA00022989"/>
    </source>
</evidence>
<sequence length="457" mass="49412">MIDRLVGLWRSVGFRLAFYYGFLVAITMLAALAIVYLQTVGVLHQRMARQVGLTAQQLLTDVNEGGVDVAGAAIARALTDGRDSDSEIYLLVDREGRKLAGNLDRAPGAVAHAVPTQRRVERDGRSVNAYLVMYALSDGGMLMVGQDLRDQELIESLVASASAAAGIVAVLLLIGGTFVFRQELERSVSAIRLTARRITTAGELRERVAESGEDDEFALLNRDINAMLDRIESLMDGVRHVSNTIAHNLRTPLTRILVRLRSAERADNDPAQRRDAIQGAIREIEELTLVFEKLLQIAEAEAGARRRRFTEVAIDVIATDVVDLYEAVAEAQGATLLREPADAILLPGDRDLLAGAIANLLDNALKYAGQGAVIRVGTQETAEGARITVQDDGPGVPDQELTRLGTRFHRLSHDGTPGHGLGLASVQAVAALHGGQLRFESAHPGLRAILELPRATR</sequence>
<evidence type="ECO:0000256" key="1">
    <source>
        <dbReference type="ARBA" id="ARBA00000085"/>
    </source>
</evidence>
<evidence type="ECO:0000256" key="7">
    <source>
        <dbReference type="ARBA" id="ARBA00022777"/>
    </source>
</evidence>
<dbReference type="Gene3D" id="6.10.340.10">
    <property type="match status" value="1"/>
</dbReference>
<keyword evidence="9" id="KW-0902">Two-component regulatory system</keyword>
<protein>
    <recommendedName>
        <fullName evidence="3">histidine kinase</fullName>
        <ecNumber evidence="3">2.7.13.3</ecNumber>
    </recommendedName>
</protein>
<organism evidence="14 15">
    <name type="scientific">Hydrogenophaga laconesensis</name>
    <dbReference type="NCBI Taxonomy" id="1805971"/>
    <lineage>
        <taxon>Bacteria</taxon>
        <taxon>Pseudomonadati</taxon>
        <taxon>Pseudomonadota</taxon>
        <taxon>Betaproteobacteria</taxon>
        <taxon>Burkholderiales</taxon>
        <taxon>Comamonadaceae</taxon>
        <taxon>Hydrogenophaga</taxon>
    </lineage>
</organism>
<evidence type="ECO:0000256" key="2">
    <source>
        <dbReference type="ARBA" id="ARBA00004370"/>
    </source>
</evidence>
<proteinExistence type="predicted"/>
<keyword evidence="10 11" id="KW-0472">Membrane</keyword>
<name>A0ABU1V708_9BURK</name>
<feature type="domain" description="HAMP" evidence="13">
    <location>
        <begin position="182"/>
        <end position="236"/>
    </location>
</feature>
<dbReference type="Pfam" id="PF00512">
    <property type="entry name" value="HisKA"/>
    <property type="match status" value="1"/>
</dbReference>
<dbReference type="PROSITE" id="PS50109">
    <property type="entry name" value="HIS_KIN"/>
    <property type="match status" value="1"/>
</dbReference>
<keyword evidence="8 11" id="KW-1133">Transmembrane helix</keyword>
<feature type="transmembrane region" description="Helical" evidence="11">
    <location>
        <begin position="127"/>
        <end position="145"/>
    </location>
</feature>
<dbReference type="RefSeq" id="WP_204732905.1">
    <property type="nucleotide sequence ID" value="NZ_JAVDWE010000002.1"/>
</dbReference>
<dbReference type="EC" id="2.7.13.3" evidence="3"/>
<dbReference type="SUPFAM" id="SSF47384">
    <property type="entry name" value="Homodimeric domain of signal transducing histidine kinase"/>
    <property type="match status" value="1"/>
</dbReference>
<feature type="transmembrane region" description="Helical" evidence="11">
    <location>
        <begin position="17"/>
        <end position="37"/>
    </location>
</feature>
<dbReference type="PROSITE" id="PS50885">
    <property type="entry name" value="HAMP"/>
    <property type="match status" value="1"/>
</dbReference>
<evidence type="ECO:0000259" key="12">
    <source>
        <dbReference type="PROSITE" id="PS50109"/>
    </source>
</evidence>
<evidence type="ECO:0000256" key="3">
    <source>
        <dbReference type="ARBA" id="ARBA00012438"/>
    </source>
</evidence>
<evidence type="ECO:0000313" key="14">
    <source>
        <dbReference type="EMBL" id="MDR7093212.1"/>
    </source>
</evidence>
<keyword evidence="7 14" id="KW-0418">Kinase</keyword>
<feature type="domain" description="Histidine kinase" evidence="12">
    <location>
        <begin position="244"/>
        <end position="456"/>
    </location>
</feature>
<dbReference type="InterPro" id="IPR003660">
    <property type="entry name" value="HAMP_dom"/>
</dbReference>
<dbReference type="SMART" id="SM00387">
    <property type="entry name" value="HATPase_c"/>
    <property type="match status" value="1"/>
</dbReference>
<evidence type="ECO:0000256" key="5">
    <source>
        <dbReference type="ARBA" id="ARBA00022679"/>
    </source>
</evidence>
<dbReference type="InterPro" id="IPR003661">
    <property type="entry name" value="HisK_dim/P_dom"/>
</dbReference>